<dbReference type="GO" id="GO:0005737">
    <property type="term" value="C:cytoplasm"/>
    <property type="evidence" value="ECO:0007669"/>
    <property type="project" value="InterPro"/>
</dbReference>
<sequence length="327" mass="34656">MSETLSAGRRRAMLCTAMGPTIAAALADPLTQEIMVNPDGVLRIDRLGEGRIDSGTRYDPAQVERIIRLVASHARTEVHAAAPIVSAELPPHGGGAGERFEGVLPPVSLAPCFSIRKPAARIYTLLDYVHGGIMSADAARILSMAVVERRNILVVGGTSSGKTTLANALLAEMADLDERVILIEDTRELQCPASDVVALRTRTGAVSMADLVRSTLRLRPDRIIVGEVRGAEALDMLKAWNTGHHGGIATVHANSALSALYRIESLVQESVVTVPRRLIAEAIEVIVFIAGRGLARRVETVARVAGLDPDGGYGIVDLIPSSFTAGA</sequence>
<dbReference type="RefSeq" id="WP_106000115.1">
    <property type="nucleotide sequence ID" value="NZ_CM009578.1"/>
</dbReference>
<comment type="caution">
    <text evidence="3">The sequence shown here is derived from an EMBL/GenBank/DDBJ whole genome shotgun (WGS) entry which is preliminary data.</text>
</comment>
<dbReference type="InterPro" id="IPR014149">
    <property type="entry name" value="Conjug-transfer_TrbB"/>
</dbReference>
<keyword evidence="4" id="KW-1185">Reference proteome</keyword>
<evidence type="ECO:0000259" key="2">
    <source>
        <dbReference type="Pfam" id="PF00437"/>
    </source>
</evidence>
<dbReference type="Proteomes" id="UP000238954">
    <property type="component" value="Chromosome"/>
</dbReference>
<name>A0A2S8B2V9_9SPHN</name>
<evidence type="ECO:0000256" key="1">
    <source>
        <dbReference type="ARBA" id="ARBA00006611"/>
    </source>
</evidence>
<dbReference type="PANTHER" id="PTHR30486">
    <property type="entry name" value="TWITCHING MOTILITY PROTEIN PILT"/>
    <property type="match status" value="1"/>
</dbReference>
<dbReference type="CDD" id="cd01130">
    <property type="entry name" value="VirB11-like_ATPase"/>
    <property type="match status" value="1"/>
</dbReference>
<dbReference type="NCBIfam" id="TIGR02782">
    <property type="entry name" value="TrbB_P"/>
    <property type="match status" value="1"/>
</dbReference>
<dbReference type="OrthoDB" id="9810761at2"/>
<reference evidence="4" key="1">
    <citation type="submission" date="2017-11" db="EMBL/GenBank/DDBJ databases">
        <title>The complete genome sequence of Sphingopyxis pomeranensis sp. nov. strain WS5A3p.</title>
        <authorList>
            <person name="Kaminski M.A."/>
        </authorList>
    </citation>
    <scope>NUCLEOTIDE SEQUENCE [LARGE SCALE GENOMIC DNA]</scope>
    <source>
        <strain evidence="4">WS5A3p</strain>
    </source>
</reference>
<dbReference type="AlphaFoldDB" id="A0A2S8B2V9"/>
<dbReference type="GO" id="GO:0005524">
    <property type="term" value="F:ATP binding"/>
    <property type="evidence" value="ECO:0007669"/>
    <property type="project" value="InterPro"/>
</dbReference>
<evidence type="ECO:0000313" key="3">
    <source>
        <dbReference type="EMBL" id="PQM26745.1"/>
    </source>
</evidence>
<organism evidence="3 4">
    <name type="scientific">Sphingopyxis lindanitolerans</name>
    <dbReference type="NCBI Taxonomy" id="2054227"/>
    <lineage>
        <taxon>Bacteria</taxon>
        <taxon>Pseudomonadati</taxon>
        <taxon>Pseudomonadota</taxon>
        <taxon>Alphaproteobacteria</taxon>
        <taxon>Sphingomonadales</taxon>
        <taxon>Sphingomonadaceae</taxon>
        <taxon>Sphingopyxis</taxon>
    </lineage>
</organism>
<dbReference type="PANTHER" id="PTHR30486:SF6">
    <property type="entry name" value="TYPE IV PILUS RETRACTATION ATPASE PILT"/>
    <property type="match status" value="1"/>
</dbReference>
<dbReference type="SUPFAM" id="SSF52540">
    <property type="entry name" value="P-loop containing nucleoside triphosphate hydrolases"/>
    <property type="match status" value="1"/>
</dbReference>
<dbReference type="GO" id="GO:0016887">
    <property type="term" value="F:ATP hydrolysis activity"/>
    <property type="evidence" value="ECO:0007669"/>
    <property type="project" value="InterPro"/>
</dbReference>
<dbReference type="EMBL" id="PHFW01000003">
    <property type="protein sequence ID" value="PQM26745.1"/>
    <property type="molecule type" value="Genomic_DNA"/>
</dbReference>
<proteinExistence type="inferred from homology"/>
<dbReference type="InterPro" id="IPR050921">
    <property type="entry name" value="T4SS_GSP_E_ATPase"/>
</dbReference>
<dbReference type="Pfam" id="PF00437">
    <property type="entry name" value="T2SSE"/>
    <property type="match status" value="1"/>
</dbReference>
<dbReference type="Gene3D" id="3.30.450.90">
    <property type="match status" value="1"/>
</dbReference>
<accession>A0A2S8B2V9</accession>
<protein>
    <submittedName>
        <fullName evidence="3">P-type conjugative transfer ATPase TrbB</fullName>
    </submittedName>
</protein>
<feature type="domain" description="Bacterial type II secretion system protein E" evidence="2">
    <location>
        <begin position="106"/>
        <end position="287"/>
    </location>
</feature>
<dbReference type="InterPro" id="IPR001482">
    <property type="entry name" value="T2SS/T4SS_dom"/>
</dbReference>
<dbReference type="InterPro" id="IPR027417">
    <property type="entry name" value="P-loop_NTPase"/>
</dbReference>
<evidence type="ECO:0000313" key="4">
    <source>
        <dbReference type="Proteomes" id="UP000238954"/>
    </source>
</evidence>
<dbReference type="Gene3D" id="3.40.50.300">
    <property type="entry name" value="P-loop containing nucleotide triphosphate hydrolases"/>
    <property type="match status" value="1"/>
</dbReference>
<gene>
    <name evidence="3" type="primary">trbB</name>
    <name evidence="3" type="ORF">CVO77_17240</name>
</gene>
<comment type="similarity">
    <text evidence="1">Belongs to the GSP E family.</text>
</comment>